<dbReference type="RefSeq" id="WP_249974038.1">
    <property type="nucleotide sequence ID" value="NZ_JAMFLZ010000012.1"/>
</dbReference>
<reference evidence="1" key="1">
    <citation type="submission" date="2022-05" db="EMBL/GenBank/DDBJ databases">
        <authorList>
            <person name="Park J.-S."/>
        </authorList>
    </citation>
    <scope>NUCLEOTIDE SEQUENCE</scope>
    <source>
        <strain evidence="1">2012CJ34-3</strain>
    </source>
</reference>
<comment type="caution">
    <text evidence="1">The sequence shown here is derived from an EMBL/GenBank/DDBJ whole genome shotgun (WGS) entry which is preliminary data.</text>
</comment>
<evidence type="ECO:0000313" key="2">
    <source>
        <dbReference type="Proteomes" id="UP001165381"/>
    </source>
</evidence>
<proteinExistence type="predicted"/>
<sequence>MLALTILLKFDNVAEFEAFLESAYSYMELVEVTYNESQNVHSTELNFHIPWTLTEFNADINSNLETDASDYELVDVSSYLTGFSSLYGWKQTSYYSNIYESDSDEVFITIKGVHSFGITVGENGLDYSKSVIIVVNVNRKTGKLISYGWTN</sequence>
<name>A0ABT0QJ91_9FLAO</name>
<organism evidence="1 2">
    <name type="scientific">Jejuia spongiicola</name>
    <dbReference type="NCBI Taxonomy" id="2942207"/>
    <lineage>
        <taxon>Bacteria</taxon>
        <taxon>Pseudomonadati</taxon>
        <taxon>Bacteroidota</taxon>
        <taxon>Flavobacteriia</taxon>
        <taxon>Flavobacteriales</taxon>
        <taxon>Flavobacteriaceae</taxon>
        <taxon>Jejuia</taxon>
    </lineage>
</organism>
<protein>
    <submittedName>
        <fullName evidence="1">Uncharacterized protein</fullName>
    </submittedName>
</protein>
<dbReference type="Proteomes" id="UP001165381">
    <property type="component" value="Unassembled WGS sequence"/>
</dbReference>
<accession>A0ABT0QJ91</accession>
<keyword evidence="2" id="KW-1185">Reference proteome</keyword>
<evidence type="ECO:0000313" key="1">
    <source>
        <dbReference type="EMBL" id="MCL6296718.1"/>
    </source>
</evidence>
<dbReference type="EMBL" id="JAMFLZ010000012">
    <property type="protein sequence ID" value="MCL6296718.1"/>
    <property type="molecule type" value="Genomic_DNA"/>
</dbReference>
<gene>
    <name evidence="1" type="ORF">M3P09_17060</name>
</gene>